<dbReference type="InterPro" id="IPR014757">
    <property type="entry name" value="Tscrpt_reg_IclR_C"/>
</dbReference>
<proteinExistence type="predicted"/>
<name>A0A420E8C9_9ALTE</name>
<dbReference type="Pfam" id="PF09339">
    <property type="entry name" value="HTH_IclR"/>
    <property type="match status" value="1"/>
</dbReference>
<dbReference type="InterPro" id="IPR036390">
    <property type="entry name" value="WH_DNA-bd_sf"/>
</dbReference>
<comment type="caution">
    <text evidence="6">The sequence shown here is derived from an EMBL/GenBank/DDBJ whole genome shotgun (WGS) entry which is preliminary data.</text>
</comment>
<evidence type="ECO:0000256" key="1">
    <source>
        <dbReference type="ARBA" id="ARBA00023015"/>
    </source>
</evidence>
<dbReference type="Pfam" id="PF01614">
    <property type="entry name" value="IclR_C"/>
    <property type="match status" value="1"/>
</dbReference>
<dbReference type="SMART" id="SM00346">
    <property type="entry name" value="HTH_ICLR"/>
    <property type="match status" value="1"/>
</dbReference>
<sequence>MAQNKAEYRAPALEKALDILELLSQSKRPLTKKEISERLEKTVNEIFRMLEVLKVREYVLHDEVQGTYELSLKMFEMSNLHLPMKRVLKSAAPELVELSELVQQSCHLSVYDRGNMLVVARQESPYKMGFSLSLGARIDIFGSGSGIVMLAFTDEESRTKRLDSSGASRKEKAFVLQEVEKTMRLGFYVGESPQVSGLTNISLPILSLHGEANAVLTIPYLTLNAMSLHHQVVDREQVIVYAQRSAQRLTKVLGGKWHLPEV</sequence>
<dbReference type="Gene3D" id="3.30.450.40">
    <property type="match status" value="1"/>
</dbReference>
<feature type="domain" description="IclR-ED" evidence="5">
    <location>
        <begin position="73"/>
        <end position="255"/>
    </location>
</feature>
<dbReference type="Gene3D" id="1.10.10.10">
    <property type="entry name" value="Winged helix-like DNA-binding domain superfamily/Winged helix DNA-binding domain"/>
    <property type="match status" value="1"/>
</dbReference>
<evidence type="ECO:0000256" key="2">
    <source>
        <dbReference type="ARBA" id="ARBA00023125"/>
    </source>
</evidence>
<evidence type="ECO:0000259" key="4">
    <source>
        <dbReference type="PROSITE" id="PS51077"/>
    </source>
</evidence>
<feature type="domain" description="HTH iclR-type" evidence="4">
    <location>
        <begin position="10"/>
        <end position="72"/>
    </location>
</feature>
<dbReference type="Proteomes" id="UP000286482">
    <property type="component" value="Unassembled WGS sequence"/>
</dbReference>
<dbReference type="PANTHER" id="PTHR30136">
    <property type="entry name" value="HELIX-TURN-HELIX TRANSCRIPTIONAL REGULATOR, ICLR FAMILY"/>
    <property type="match status" value="1"/>
</dbReference>
<dbReference type="EMBL" id="RAQO01000008">
    <property type="protein sequence ID" value="RKF15574.1"/>
    <property type="molecule type" value="Genomic_DNA"/>
</dbReference>
<dbReference type="PROSITE" id="PS51078">
    <property type="entry name" value="ICLR_ED"/>
    <property type="match status" value="1"/>
</dbReference>
<evidence type="ECO:0000313" key="7">
    <source>
        <dbReference type="Proteomes" id="UP000286482"/>
    </source>
</evidence>
<dbReference type="AlphaFoldDB" id="A0A420E8C9"/>
<evidence type="ECO:0000256" key="3">
    <source>
        <dbReference type="ARBA" id="ARBA00023163"/>
    </source>
</evidence>
<evidence type="ECO:0000313" key="6">
    <source>
        <dbReference type="EMBL" id="RKF15574.1"/>
    </source>
</evidence>
<dbReference type="SUPFAM" id="SSF55781">
    <property type="entry name" value="GAF domain-like"/>
    <property type="match status" value="1"/>
</dbReference>
<keyword evidence="7" id="KW-1185">Reference proteome</keyword>
<gene>
    <name evidence="6" type="ORF">DBZ36_14390</name>
</gene>
<dbReference type="InterPro" id="IPR036388">
    <property type="entry name" value="WH-like_DNA-bd_sf"/>
</dbReference>
<dbReference type="RefSeq" id="WP_120355660.1">
    <property type="nucleotide sequence ID" value="NZ_RAQO01000008.1"/>
</dbReference>
<dbReference type="GO" id="GO:0045892">
    <property type="term" value="P:negative regulation of DNA-templated transcription"/>
    <property type="evidence" value="ECO:0007669"/>
    <property type="project" value="TreeGrafter"/>
</dbReference>
<keyword evidence="1" id="KW-0805">Transcription regulation</keyword>
<reference evidence="6 7" key="1">
    <citation type="submission" date="2018-09" db="EMBL/GenBank/DDBJ databases">
        <authorList>
            <person name="Wang Z."/>
        </authorList>
    </citation>
    <scope>NUCLEOTIDE SEQUENCE [LARGE SCALE GENOMIC DNA]</scope>
    <source>
        <strain evidence="6 7">ALS 81</strain>
    </source>
</reference>
<dbReference type="GO" id="GO:0003700">
    <property type="term" value="F:DNA-binding transcription factor activity"/>
    <property type="evidence" value="ECO:0007669"/>
    <property type="project" value="TreeGrafter"/>
</dbReference>
<organism evidence="6 7">
    <name type="scientific">Alginatibacterium sediminis</name>
    <dbReference type="NCBI Taxonomy" id="2164068"/>
    <lineage>
        <taxon>Bacteria</taxon>
        <taxon>Pseudomonadati</taxon>
        <taxon>Pseudomonadota</taxon>
        <taxon>Gammaproteobacteria</taxon>
        <taxon>Alteromonadales</taxon>
        <taxon>Alteromonadaceae</taxon>
        <taxon>Alginatibacterium</taxon>
    </lineage>
</organism>
<dbReference type="PROSITE" id="PS51077">
    <property type="entry name" value="HTH_ICLR"/>
    <property type="match status" value="1"/>
</dbReference>
<dbReference type="InterPro" id="IPR050707">
    <property type="entry name" value="HTH_MetabolicPath_Reg"/>
</dbReference>
<dbReference type="PANTHER" id="PTHR30136:SF7">
    <property type="entry name" value="HTH-TYPE TRANSCRIPTIONAL REGULATOR KDGR-RELATED"/>
    <property type="match status" value="1"/>
</dbReference>
<keyword evidence="3" id="KW-0804">Transcription</keyword>
<dbReference type="GO" id="GO:0003677">
    <property type="term" value="F:DNA binding"/>
    <property type="evidence" value="ECO:0007669"/>
    <property type="project" value="UniProtKB-KW"/>
</dbReference>
<dbReference type="InterPro" id="IPR029016">
    <property type="entry name" value="GAF-like_dom_sf"/>
</dbReference>
<dbReference type="SUPFAM" id="SSF46785">
    <property type="entry name" value="Winged helix' DNA-binding domain"/>
    <property type="match status" value="1"/>
</dbReference>
<dbReference type="InterPro" id="IPR005471">
    <property type="entry name" value="Tscrpt_reg_IclR_N"/>
</dbReference>
<dbReference type="OrthoDB" id="9807558at2"/>
<keyword evidence="2" id="KW-0238">DNA-binding</keyword>
<accession>A0A420E8C9</accession>
<evidence type="ECO:0000259" key="5">
    <source>
        <dbReference type="PROSITE" id="PS51078"/>
    </source>
</evidence>
<protein>
    <submittedName>
        <fullName evidence="6">IclR family transcriptional regulator</fullName>
    </submittedName>
</protein>